<proteinExistence type="predicted"/>
<dbReference type="AlphaFoldDB" id="A0AAD9TFW0"/>
<protein>
    <submittedName>
        <fullName evidence="2">Uncharacterized protein</fullName>
    </submittedName>
</protein>
<feature type="region of interest" description="Disordered" evidence="1">
    <location>
        <begin position="1"/>
        <end position="148"/>
    </location>
</feature>
<gene>
    <name evidence="2" type="ORF">Ddye_029626</name>
</gene>
<sequence length="284" mass="31625">MPHTLGMPTPNKNEDSRKRISNGDSRAVKKSEHGEEDGVGNRVSDGAATDKRRDKKKQKRNPSSEKAKVSWSENSESDAEGSKKNPKGLQDGRKPDSGNAVKGKMALNHTRKSNSSEEGNFRQGKRKMESQTGQKGEKKLKKNQPGREVVDKLDMLIEQYKSKYSQQSSEKTDGDNQAPLKLPATDYRSWKLQFHTLLVVFDLIGFVEYQKPCPLATVTMNDIEVPNPAYYIWTGQDQLLMNANLGSISPSIIPFIASAQTAYAAWTALANTYAKPLRGNIMHL</sequence>
<organism evidence="2 3">
    <name type="scientific">Dipteronia dyeriana</name>
    <dbReference type="NCBI Taxonomy" id="168575"/>
    <lineage>
        <taxon>Eukaryota</taxon>
        <taxon>Viridiplantae</taxon>
        <taxon>Streptophyta</taxon>
        <taxon>Embryophyta</taxon>
        <taxon>Tracheophyta</taxon>
        <taxon>Spermatophyta</taxon>
        <taxon>Magnoliopsida</taxon>
        <taxon>eudicotyledons</taxon>
        <taxon>Gunneridae</taxon>
        <taxon>Pentapetalae</taxon>
        <taxon>rosids</taxon>
        <taxon>malvids</taxon>
        <taxon>Sapindales</taxon>
        <taxon>Sapindaceae</taxon>
        <taxon>Hippocastanoideae</taxon>
        <taxon>Acereae</taxon>
        <taxon>Dipteronia</taxon>
    </lineage>
</organism>
<keyword evidence="3" id="KW-1185">Reference proteome</keyword>
<dbReference type="PANTHER" id="PTHR47481">
    <property type="match status" value="1"/>
</dbReference>
<accession>A0AAD9TFW0</accession>
<dbReference type="EMBL" id="JANJYI010000009">
    <property type="protein sequence ID" value="KAK2634834.1"/>
    <property type="molecule type" value="Genomic_DNA"/>
</dbReference>
<dbReference type="PANTHER" id="PTHR47481:SF22">
    <property type="entry name" value="RETROTRANSPOSON GAG DOMAIN-CONTAINING PROTEIN"/>
    <property type="match status" value="1"/>
</dbReference>
<evidence type="ECO:0000313" key="2">
    <source>
        <dbReference type="EMBL" id="KAK2634834.1"/>
    </source>
</evidence>
<comment type="caution">
    <text evidence="2">The sequence shown here is derived from an EMBL/GenBank/DDBJ whole genome shotgun (WGS) entry which is preliminary data.</text>
</comment>
<name>A0AAD9TFW0_9ROSI</name>
<dbReference type="Proteomes" id="UP001280121">
    <property type="component" value="Unassembled WGS sequence"/>
</dbReference>
<evidence type="ECO:0000313" key="3">
    <source>
        <dbReference type="Proteomes" id="UP001280121"/>
    </source>
</evidence>
<evidence type="ECO:0000256" key="1">
    <source>
        <dbReference type="SAM" id="MobiDB-lite"/>
    </source>
</evidence>
<reference evidence="2" key="1">
    <citation type="journal article" date="2023" name="Plant J.">
        <title>Genome sequences and population genomics provide insights into the demographic history, inbreeding, and mutation load of two 'living fossil' tree species of Dipteronia.</title>
        <authorList>
            <person name="Feng Y."/>
            <person name="Comes H.P."/>
            <person name="Chen J."/>
            <person name="Zhu S."/>
            <person name="Lu R."/>
            <person name="Zhang X."/>
            <person name="Li P."/>
            <person name="Qiu J."/>
            <person name="Olsen K.M."/>
            <person name="Qiu Y."/>
        </authorList>
    </citation>
    <scope>NUCLEOTIDE SEQUENCE</scope>
    <source>
        <strain evidence="2">KIB01</strain>
    </source>
</reference>